<dbReference type="SMART" id="SM00382">
    <property type="entry name" value="AAA"/>
    <property type="match status" value="1"/>
</dbReference>
<dbReference type="InterPro" id="IPR037257">
    <property type="entry name" value="T2SS_E_N_sf"/>
</dbReference>
<keyword evidence="6" id="KW-1278">Translocase</keyword>
<dbReference type="PANTHER" id="PTHR30258:SF1">
    <property type="entry name" value="PROTEIN TRANSPORT PROTEIN HOFB HOMOLOG"/>
    <property type="match status" value="1"/>
</dbReference>
<organism evidence="10 11">
    <name type="scientific">Aneurinibacillus aneurinilyticus ATCC 12856</name>
    <dbReference type="NCBI Taxonomy" id="649747"/>
    <lineage>
        <taxon>Bacteria</taxon>
        <taxon>Bacillati</taxon>
        <taxon>Bacillota</taxon>
        <taxon>Bacilli</taxon>
        <taxon>Bacillales</taxon>
        <taxon>Paenibacillaceae</taxon>
        <taxon>Aneurinibacillus group</taxon>
        <taxon>Aneurinibacillus</taxon>
    </lineage>
</organism>
<evidence type="ECO:0000256" key="7">
    <source>
        <dbReference type="ARBA" id="ARBA00024382"/>
    </source>
</evidence>
<dbReference type="PATRIC" id="fig|649747.3.peg.548"/>
<dbReference type="InterPro" id="IPR027417">
    <property type="entry name" value="P-loop_NTPase"/>
</dbReference>
<dbReference type="Pfam" id="PF05157">
    <property type="entry name" value="MshEN"/>
    <property type="match status" value="1"/>
</dbReference>
<dbReference type="FunFam" id="3.40.50.300:FF:000398">
    <property type="entry name" value="Type IV pilus assembly ATPase PilB"/>
    <property type="match status" value="1"/>
</dbReference>
<dbReference type="FunFam" id="3.30.450.90:FF:000001">
    <property type="entry name" value="Type II secretion system ATPase GspE"/>
    <property type="match status" value="1"/>
</dbReference>
<dbReference type="GO" id="GO:0016887">
    <property type="term" value="F:ATP hydrolysis activity"/>
    <property type="evidence" value="ECO:0007669"/>
    <property type="project" value="TreeGrafter"/>
</dbReference>
<dbReference type="GO" id="GO:0005524">
    <property type="term" value="F:ATP binding"/>
    <property type="evidence" value="ECO:0007669"/>
    <property type="project" value="UniProtKB-KW"/>
</dbReference>
<dbReference type="GO" id="GO:0015628">
    <property type="term" value="P:protein secretion by the type II secretion system"/>
    <property type="evidence" value="ECO:0007669"/>
    <property type="project" value="InterPro"/>
</dbReference>
<comment type="catalytic activity">
    <reaction evidence="8">
        <text>ATP + H2O + cellular proteinSide 1 = ADP + phosphate + cellular proteinSide 2.</text>
        <dbReference type="EC" id="7.4.2.8"/>
    </reaction>
</comment>
<evidence type="ECO:0000256" key="5">
    <source>
        <dbReference type="ARBA" id="ARBA00022927"/>
    </source>
</evidence>
<evidence type="ECO:0000259" key="9">
    <source>
        <dbReference type="PROSITE" id="PS00662"/>
    </source>
</evidence>
<dbReference type="GO" id="GO:0005886">
    <property type="term" value="C:plasma membrane"/>
    <property type="evidence" value="ECO:0007669"/>
    <property type="project" value="TreeGrafter"/>
</dbReference>
<dbReference type="PANTHER" id="PTHR30258">
    <property type="entry name" value="TYPE II SECRETION SYSTEM PROTEIN GSPE-RELATED"/>
    <property type="match status" value="1"/>
</dbReference>
<evidence type="ECO:0000256" key="4">
    <source>
        <dbReference type="ARBA" id="ARBA00022840"/>
    </source>
</evidence>
<accession>U1X8N1</accession>
<dbReference type="SUPFAM" id="SSF160246">
    <property type="entry name" value="EspE N-terminal domain-like"/>
    <property type="match status" value="1"/>
</dbReference>
<evidence type="ECO:0000313" key="10">
    <source>
        <dbReference type="EMBL" id="ERI11300.1"/>
    </source>
</evidence>
<dbReference type="InterPro" id="IPR003593">
    <property type="entry name" value="AAA+_ATPase"/>
</dbReference>
<dbReference type="AlphaFoldDB" id="U1X8N1"/>
<dbReference type="EC" id="7.4.2.8" evidence="7"/>
<reference evidence="10 11" key="1">
    <citation type="submission" date="2013-08" db="EMBL/GenBank/DDBJ databases">
        <authorList>
            <person name="Weinstock G."/>
            <person name="Sodergren E."/>
            <person name="Wylie T."/>
            <person name="Fulton L."/>
            <person name="Fulton R."/>
            <person name="Fronick C."/>
            <person name="O'Laughlin M."/>
            <person name="Godfrey J."/>
            <person name="Miner T."/>
            <person name="Herter B."/>
            <person name="Appelbaum E."/>
            <person name="Cordes M."/>
            <person name="Lek S."/>
            <person name="Wollam A."/>
            <person name="Pepin K.H."/>
            <person name="Palsikar V.B."/>
            <person name="Mitreva M."/>
            <person name="Wilson R.K."/>
        </authorList>
    </citation>
    <scope>NUCLEOTIDE SEQUENCE [LARGE SCALE GENOMIC DNA]</scope>
    <source>
        <strain evidence="10 11">ATCC 12856</strain>
    </source>
</reference>
<protein>
    <recommendedName>
        <fullName evidence="7">protein-secreting ATPase</fullName>
        <ecNumber evidence="7">7.4.2.8</ecNumber>
    </recommendedName>
</protein>
<dbReference type="NCBIfam" id="TIGR02533">
    <property type="entry name" value="type_II_gspE"/>
    <property type="match status" value="1"/>
</dbReference>
<dbReference type="EMBL" id="AWSJ01000045">
    <property type="protein sequence ID" value="ERI11300.1"/>
    <property type="molecule type" value="Genomic_DNA"/>
</dbReference>
<feature type="domain" description="Bacterial type II secretion system protein E" evidence="9">
    <location>
        <begin position="376"/>
        <end position="390"/>
    </location>
</feature>
<dbReference type="InterPro" id="IPR007831">
    <property type="entry name" value="T2SS_GspE_N"/>
</dbReference>
<gene>
    <name evidence="10" type="ORF">HMPREF0083_00616</name>
</gene>
<dbReference type="CDD" id="cd01129">
    <property type="entry name" value="PulE-GspE-like"/>
    <property type="match status" value="1"/>
</dbReference>
<dbReference type="GO" id="GO:0015627">
    <property type="term" value="C:type II protein secretion system complex"/>
    <property type="evidence" value="ECO:0007669"/>
    <property type="project" value="InterPro"/>
</dbReference>
<evidence type="ECO:0000256" key="6">
    <source>
        <dbReference type="ARBA" id="ARBA00022967"/>
    </source>
</evidence>
<dbReference type="GO" id="GO:0008564">
    <property type="term" value="F:protein-exporting ATPase activity"/>
    <property type="evidence" value="ECO:0007669"/>
    <property type="project" value="UniProtKB-EC"/>
</dbReference>
<comment type="similarity">
    <text evidence="1">Belongs to the GSP E family.</text>
</comment>
<evidence type="ECO:0000256" key="3">
    <source>
        <dbReference type="ARBA" id="ARBA00022741"/>
    </source>
</evidence>
<sequence length="557" mass="62597">MGERCMEKKRLGDILIETGIISEAQLKEALDEQKKLKIKLGDALLSKGFINEQQLIEILEFQLGIPHVSLYRYKLDASLSGILPEDIAKRYLVVPLKRDEEKLTVAMVDPLDYFAIDEMRISTGCSIVPVIATKEEVQRAIARMYGMQGSVKELMDDMAQKITVEEESLLAEDSPIVRLVSQMFEQAVQLRASDIHIDPQEDGIRMRYRIDGVIRTERILPSHMSGILTARLKIMSNLNIAERRLPQDGRIELHIGFKDIDVRVSTLPTVHGEKIVMRLLDTTNALIDLEKLGLTKRNLTIFRDLISRPNGILLVTGPTGSGKSSTLYAALNHLNEDSVNIITVEDPVEYQLEGINQVQVNANIGMTFASALRSILRQDPDIVMVGEIRDTETAEIAIRAALTGHLVLSTLHTNDAVSSITRLIDMGIPPFLIASSVNGVLAQRLVRKICPQCKQSYTPREDEKELFAKRGLKVEQLWRGIGCGSCNSTGYRGRMAVHEIFRMDDMLQQMITKQMPAAEYKKYALRNGMILLFDDGLLKVKQGLTTIEELYRISTRE</sequence>
<dbReference type="STRING" id="649747.HMPREF0083_00616"/>
<dbReference type="Pfam" id="PF00437">
    <property type="entry name" value="T2SSE"/>
    <property type="match status" value="1"/>
</dbReference>
<dbReference type="Gene3D" id="3.30.450.90">
    <property type="match status" value="1"/>
</dbReference>
<dbReference type="Proteomes" id="UP000016511">
    <property type="component" value="Unassembled WGS sequence"/>
</dbReference>
<keyword evidence="2" id="KW-0813">Transport</keyword>
<comment type="caution">
    <text evidence="10">The sequence shown here is derived from an EMBL/GenBank/DDBJ whole genome shotgun (WGS) entry which is preliminary data.</text>
</comment>
<dbReference type="InterPro" id="IPR001482">
    <property type="entry name" value="T2SS/T4SS_dom"/>
</dbReference>
<keyword evidence="4" id="KW-0067">ATP-binding</keyword>
<dbReference type="HOGENOM" id="CLU_013446_10_6_9"/>
<dbReference type="FunFam" id="3.30.300.160:FF:000002">
    <property type="entry name" value="Type II secretion system protein E"/>
    <property type="match status" value="1"/>
</dbReference>
<keyword evidence="5" id="KW-0653">Protein transport</keyword>
<dbReference type="eggNOG" id="COG2804">
    <property type="taxonomic scope" value="Bacteria"/>
</dbReference>
<dbReference type="Gene3D" id="3.40.50.300">
    <property type="entry name" value="P-loop containing nucleotide triphosphate hydrolases"/>
    <property type="match status" value="1"/>
</dbReference>
<keyword evidence="11" id="KW-1185">Reference proteome</keyword>
<evidence type="ECO:0000256" key="2">
    <source>
        <dbReference type="ARBA" id="ARBA00022448"/>
    </source>
</evidence>
<dbReference type="PROSITE" id="PS00662">
    <property type="entry name" value="T2SP_E"/>
    <property type="match status" value="1"/>
</dbReference>
<name>U1X8N1_ANEAE</name>
<proteinExistence type="inferred from homology"/>
<keyword evidence="3" id="KW-0547">Nucleotide-binding</keyword>
<evidence type="ECO:0000313" key="11">
    <source>
        <dbReference type="Proteomes" id="UP000016511"/>
    </source>
</evidence>
<evidence type="ECO:0000256" key="1">
    <source>
        <dbReference type="ARBA" id="ARBA00006611"/>
    </source>
</evidence>
<dbReference type="SUPFAM" id="SSF52540">
    <property type="entry name" value="P-loop containing nucleoside triphosphate hydrolases"/>
    <property type="match status" value="1"/>
</dbReference>
<dbReference type="Gene3D" id="3.30.300.160">
    <property type="entry name" value="Type II secretion system, protein E, N-terminal domain"/>
    <property type="match status" value="1"/>
</dbReference>
<evidence type="ECO:0000256" key="8">
    <source>
        <dbReference type="ARBA" id="ARBA00034006"/>
    </source>
</evidence>
<dbReference type="InterPro" id="IPR013369">
    <property type="entry name" value="T2SS_GspE"/>
</dbReference>